<dbReference type="GO" id="GO:0030334">
    <property type="term" value="P:regulation of cell migration"/>
    <property type="evidence" value="ECO:0007669"/>
    <property type="project" value="TreeGrafter"/>
</dbReference>
<dbReference type="GO" id="GO:0005886">
    <property type="term" value="C:plasma membrane"/>
    <property type="evidence" value="ECO:0007669"/>
    <property type="project" value="TreeGrafter"/>
</dbReference>
<dbReference type="Pfam" id="PF20170">
    <property type="entry name" value="Plexin_RBD"/>
    <property type="match status" value="1"/>
</dbReference>
<dbReference type="SUPFAM" id="SSF101912">
    <property type="entry name" value="Sema domain"/>
    <property type="match status" value="2"/>
</dbReference>
<keyword evidence="2" id="KW-0221">Differentiation</keyword>
<dbReference type="GO" id="GO:0008045">
    <property type="term" value="P:motor neuron axon guidance"/>
    <property type="evidence" value="ECO:0007669"/>
    <property type="project" value="TreeGrafter"/>
</dbReference>
<evidence type="ECO:0000256" key="2">
    <source>
        <dbReference type="ARBA" id="ARBA00022782"/>
    </source>
</evidence>
<dbReference type="GO" id="GO:0097374">
    <property type="term" value="P:sensory neuron axon guidance"/>
    <property type="evidence" value="ECO:0007669"/>
    <property type="project" value="TreeGrafter"/>
</dbReference>
<protein>
    <submittedName>
        <fullName evidence="5">Plexin-B</fullName>
    </submittedName>
</protein>
<dbReference type="Gene3D" id="1.10.506.10">
    <property type="entry name" value="GTPase Activation - p120gap, domain 1"/>
    <property type="match status" value="1"/>
</dbReference>
<feature type="transmembrane region" description="Helical" evidence="3">
    <location>
        <begin position="6"/>
        <end position="25"/>
    </location>
</feature>
<dbReference type="GO" id="GO:0008360">
    <property type="term" value="P:regulation of cell shape"/>
    <property type="evidence" value="ECO:0007669"/>
    <property type="project" value="TreeGrafter"/>
</dbReference>
<sequence>MAVINVLFVIIIYIELSAIYGYEFISRYPNQQNETFHFYHLAIDKSSGQVYAGSLNWLHQLSPDLKAIHVIRTGPKLDNPMCHASGCTEPDEKTTWIDNVNKVLVIDQESRIVITCGSVAQGSCVKYKLVFGTTRVCTFQDAKISKAGSNLASQLGIETGDPVLVAVFSPSKGHTGFQCIVSIEVANMILPAREESNHYIVCDKTTYSYEEDMGNIMCIKMFPMQHRCGENDAGYTESSVLFSYKMLNFKGYIPLSDLYLENTPFSLRPSVHEVDLEWRHGRGGHVTLQDEDVTTKTLNGWRKLNTLAHYGVKESAVMSLISRQNDSFNTPYKIPCKNCTAVSKLPQVTDQELSTSMQQLSVQQLNEFDTLSALKELYIYVSKYREQIILGLEMDTICNNMHLAHKLKNVACTMEGEPSIC</sequence>
<dbReference type="InterPro" id="IPR008936">
    <property type="entry name" value="Rho_GTPase_activation_prot"/>
</dbReference>
<dbReference type="GO" id="GO:0017154">
    <property type="term" value="F:semaphorin receptor activity"/>
    <property type="evidence" value="ECO:0007669"/>
    <property type="project" value="InterPro"/>
</dbReference>
<dbReference type="OrthoDB" id="125363at2759"/>
<dbReference type="SMART" id="SM00630">
    <property type="entry name" value="Sema"/>
    <property type="match status" value="1"/>
</dbReference>
<dbReference type="GO" id="GO:0050772">
    <property type="term" value="P:positive regulation of axonogenesis"/>
    <property type="evidence" value="ECO:0007669"/>
    <property type="project" value="TreeGrafter"/>
</dbReference>
<dbReference type="EMBL" id="BGZK01000343">
    <property type="protein sequence ID" value="GBP38091.1"/>
    <property type="molecule type" value="Genomic_DNA"/>
</dbReference>
<dbReference type="InterPro" id="IPR031148">
    <property type="entry name" value="Plexin"/>
</dbReference>
<evidence type="ECO:0000313" key="5">
    <source>
        <dbReference type="EMBL" id="GBP38091.1"/>
    </source>
</evidence>
<dbReference type="STRING" id="151549.A0A4C1VHX4"/>
<dbReference type="Gene3D" id="2.130.10.10">
    <property type="entry name" value="YVTN repeat-like/Quinoprotein amine dehydrogenase"/>
    <property type="match status" value="1"/>
</dbReference>
<dbReference type="Pfam" id="PF08337">
    <property type="entry name" value="Plexin_cytopl"/>
    <property type="match status" value="1"/>
</dbReference>
<reference evidence="5 6" key="1">
    <citation type="journal article" date="2019" name="Commun. Biol.">
        <title>The bagworm genome reveals a unique fibroin gene that provides high tensile strength.</title>
        <authorList>
            <person name="Kono N."/>
            <person name="Nakamura H."/>
            <person name="Ohtoshi R."/>
            <person name="Tomita M."/>
            <person name="Numata K."/>
            <person name="Arakawa K."/>
        </authorList>
    </citation>
    <scope>NUCLEOTIDE SEQUENCE [LARGE SCALE GENOMIC DNA]</scope>
</reference>
<dbReference type="InterPro" id="IPR036352">
    <property type="entry name" value="Semap_dom_sf"/>
</dbReference>
<evidence type="ECO:0000256" key="1">
    <source>
        <dbReference type="ARBA" id="ARBA00004479"/>
    </source>
</evidence>
<dbReference type="InterPro" id="IPR015943">
    <property type="entry name" value="WD40/YVTN_repeat-like_dom_sf"/>
</dbReference>
<keyword evidence="3" id="KW-1133">Transmembrane helix</keyword>
<dbReference type="InterPro" id="IPR046800">
    <property type="entry name" value="Plexin_RBD"/>
</dbReference>
<keyword evidence="3" id="KW-0812">Transmembrane</keyword>
<dbReference type="InterPro" id="IPR013548">
    <property type="entry name" value="Plexin_cytoplasmic_RasGAP_dom"/>
</dbReference>
<dbReference type="PANTHER" id="PTHR22625:SF44">
    <property type="entry name" value="PLEXIN-B"/>
    <property type="match status" value="1"/>
</dbReference>
<dbReference type="PANTHER" id="PTHR22625">
    <property type="entry name" value="PLEXIN"/>
    <property type="match status" value="1"/>
</dbReference>
<dbReference type="GO" id="GO:0002116">
    <property type="term" value="C:semaphorin receptor complex"/>
    <property type="evidence" value="ECO:0007669"/>
    <property type="project" value="TreeGrafter"/>
</dbReference>
<evidence type="ECO:0000256" key="3">
    <source>
        <dbReference type="SAM" id="Phobius"/>
    </source>
</evidence>
<gene>
    <name evidence="5" type="primary">PlexB</name>
    <name evidence="5" type="ORF">EVAR_95219_1</name>
</gene>
<keyword evidence="3" id="KW-0472">Membrane</keyword>
<comment type="subcellular location">
    <subcellularLocation>
        <location evidence="1">Membrane</location>
        <topology evidence="1">Single-pass type I membrane protein</topology>
    </subcellularLocation>
</comment>
<dbReference type="InterPro" id="IPR001627">
    <property type="entry name" value="Semap_dom"/>
</dbReference>
<evidence type="ECO:0000313" key="6">
    <source>
        <dbReference type="Proteomes" id="UP000299102"/>
    </source>
</evidence>
<dbReference type="Pfam" id="PF18020">
    <property type="entry name" value="TIG_2"/>
    <property type="match status" value="1"/>
</dbReference>
<comment type="caution">
    <text evidence="5">The sequence shown here is derived from an EMBL/GenBank/DDBJ whole genome shotgun (WGS) entry which is preliminary data.</text>
</comment>
<dbReference type="AlphaFoldDB" id="A0A4C1VHX4"/>
<feature type="domain" description="Sema" evidence="4">
    <location>
        <begin position="38"/>
        <end position="357"/>
    </location>
</feature>
<dbReference type="Proteomes" id="UP000299102">
    <property type="component" value="Unassembled WGS sequence"/>
</dbReference>
<organism evidence="5 6">
    <name type="scientific">Eumeta variegata</name>
    <name type="common">Bagworm moth</name>
    <name type="synonym">Eumeta japonica</name>
    <dbReference type="NCBI Taxonomy" id="151549"/>
    <lineage>
        <taxon>Eukaryota</taxon>
        <taxon>Metazoa</taxon>
        <taxon>Ecdysozoa</taxon>
        <taxon>Arthropoda</taxon>
        <taxon>Hexapoda</taxon>
        <taxon>Insecta</taxon>
        <taxon>Pterygota</taxon>
        <taxon>Neoptera</taxon>
        <taxon>Endopterygota</taxon>
        <taxon>Lepidoptera</taxon>
        <taxon>Glossata</taxon>
        <taxon>Ditrysia</taxon>
        <taxon>Tineoidea</taxon>
        <taxon>Psychidae</taxon>
        <taxon>Oiketicinae</taxon>
        <taxon>Eumeta</taxon>
    </lineage>
</organism>
<dbReference type="Gene3D" id="3.10.20.90">
    <property type="entry name" value="Phosphatidylinositol 3-kinase Catalytic Subunit, Chain A, domain 1"/>
    <property type="match status" value="1"/>
</dbReference>
<dbReference type="InterPro" id="IPR041362">
    <property type="entry name" value="TIG2_plexin"/>
</dbReference>
<keyword evidence="6" id="KW-1185">Reference proteome</keyword>
<name>A0A4C1VHX4_EUMVA</name>
<evidence type="ECO:0000259" key="4">
    <source>
        <dbReference type="SMART" id="SM00630"/>
    </source>
</evidence>
<dbReference type="GO" id="GO:0007162">
    <property type="term" value="P:negative regulation of cell adhesion"/>
    <property type="evidence" value="ECO:0007669"/>
    <property type="project" value="TreeGrafter"/>
</dbReference>
<accession>A0A4C1VHX4</accession>
<proteinExistence type="predicted"/>